<keyword evidence="10" id="KW-1185">Reference proteome</keyword>
<dbReference type="EC" id="2.3.1.20" evidence="3"/>
<gene>
    <name evidence="9" type="ORF">LAZ67_8000083</name>
</gene>
<protein>
    <recommendedName>
        <fullName evidence="3">diacylglycerol O-acyltransferase</fullName>
        <ecNumber evidence="3">2.3.1.20</ecNumber>
    </recommendedName>
</protein>
<evidence type="ECO:0000256" key="3">
    <source>
        <dbReference type="ARBA" id="ARBA00013244"/>
    </source>
</evidence>
<evidence type="ECO:0000259" key="8">
    <source>
        <dbReference type="Pfam" id="PF03007"/>
    </source>
</evidence>
<feature type="domain" description="O-acyltransferase WSD1-like N-terminal" evidence="8">
    <location>
        <begin position="115"/>
        <end position="230"/>
    </location>
</feature>
<dbReference type="Pfam" id="PF03007">
    <property type="entry name" value="WS_DGAT_cat"/>
    <property type="match status" value="1"/>
</dbReference>
<proteinExistence type="predicted"/>
<evidence type="ECO:0000256" key="5">
    <source>
        <dbReference type="ARBA" id="ARBA00023315"/>
    </source>
</evidence>
<feature type="transmembrane region" description="Helical" evidence="7">
    <location>
        <begin position="28"/>
        <end position="59"/>
    </location>
</feature>
<comment type="pathway">
    <text evidence="1">Glycerolipid metabolism; triacylglycerol biosynthesis.</text>
</comment>
<dbReference type="EMBL" id="CP092870">
    <property type="protein sequence ID" value="UYV70632.1"/>
    <property type="molecule type" value="Genomic_DNA"/>
</dbReference>
<keyword evidence="4" id="KW-0808">Transferase</keyword>
<dbReference type="Proteomes" id="UP001235939">
    <property type="component" value="Chromosome 08"/>
</dbReference>
<dbReference type="PANTHER" id="PTHR31650">
    <property type="entry name" value="O-ACYLTRANSFERASE (WSD1-LIKE) FAMILY PROTEIN"/>
    <property type="match status" value="1"/>
</dbReference>
<keyword evidence="5" id="KW-0012">Acyltransferase</keyword>
<keyword evidence="7" id="KW-0472">Membrane</keyword>
<name>A0ABY6KP21_9ARAC</name>
<comment type="pathway">
    <text evidence="2">Lipid metabolism.</text>
</comment>
<organism evidence="9 10">
    <name type="scientific">Cordylochernes scorpioides</name>
    <dbReference type="NCBI Taxonomy" id="51811"/>
    <lineage>
        <taxon>Eukaryota</taxon>
        <taxon>Metazoa</taxon>
        <taxon>Ecdysozoa</taxon>
        <taxon>Arthropoda</taxon>
        <taxon>Chelicerata</taxon>
        <taxon>Arachnida</taxon>
        <taxon>Pseudoscorpiones</taxon>
        <taxon>Cheliferoidea</taxon>
        <taxon>Chernetidae</taxon>
        <taxon>Cordylochernes</taxon>
    </lineage>
</organism>
<sequence>MAEVPKYMLGKPIKTLTHPVDSGGACSFVLSVFLVAIAIVTGFPIVVFFGLFLPVAFLVRRAGAWCSSHQDCAMVAPTEAFWLHDTTFNFHVAHCLFFFQGDLAVAKLRELVMARLIQRTSSSGRIAFPRFTQKIVRLFSGFGWVEDKSFDITRHVFQETEPIANKKQLEFRMESLMLEPLDFQKPLWEIRVVPEYGPMKETVLIFRIHQSLCDGISLVRILSTCLSDSQFVPRLKPRFGGATFPMNVFRALIVGPITFLAWFLFWRKDYNYLSRGQKPAGHYRVTWSRSIGMDKVNRIKQVTRSTLNDVLMTALTGSLRTYFCKSGIHSPPDLTKEQYCENLDGDSFKEFQ</sequence>
<keyword evidence="7" id="KW-1133">Transmembrane helix</keyword>
<evidence type="ECO:0000256" key="7">
    <source>
        <dbReference type="SAM" id="Phobius"/>
    </source>
</evidence>
<dbReference type="InterPro" id="IPR045034">
    <property type="entry name" value="O-acyltransferase_WSD1-like"/>
</dbReference>
<reference evidence="9 10" key="1">
    <citation type="submission" date="2022-01" db="EMBL/GenBank/DDBJ databases">
        <title>A chromosomal length assembly of Cordylochernes scorpioides.</title>
        <authorList>
            <person name="Zeh D."/>
            <person name="Zeh J."/>
        </authorList>
    </citation>
    <scope>NUCLEOTIDE SEQUENCE [LARGE SCALE GENOMIC DNA]</scope>
    <source>
        <strain evidence="9">IN4F17</strain>
        <tissue evidence="9">Whole Body</tissue>
    </source>
</reference>
<evidence type="ECO:0000256" key="4">
    <source>
        <dbReference type="ARBA" id="ARBA00022679"/>
    </source>
</evidence>
<evidence type="ECO:0000256" key="6">
    <source>
        <dbReference type="ARBA" id="ARBA00048109"/>
    </source>
</evidence>
<evidence type="ECO:0000256" key="2">
    <source>
        <dbReference type="ARBA" id="ARBA00005189"/>
    </source>
</evidence>
<accession>A0ABY6KP21</accession>
<evidence type="ECO:0000256" key="1">
    <source>
        <dbReference type="ARBA" id="ARBA00004771"/>
    </source>
</evidence>
<dbReference type="PANTHER" id="PTHR31650:SF1">
    <property type="entry name" value="WAX ESTER SYNTHASE_DIACYLGLYCEROL ACYLTRANSFERASE 4-RELATED"/>
    <property type="match status" value="1"/>
</dbReference>
<keyword evidence="7" id="KW-0812">Transmembrane</keyword>
<evidence type="ECO:0000313" key="10">
    <source>
        <dbReference type="Proteomes" id="UP001235939"/>
    </source>
</evidence>
<comment type="catalytic activity">
    <reaction evidence="6">
        <text>an acyl-CoA + a 1,2-diacyl-sn-glycerol = a triacyl-sn-glycerol + CoA</text>
        <dbReference type="Rhea" id="RHEA:10868"/>
        <dbReference type="ChEBI" id="CHEBI:17815"/>
        <dbReference type="ChEBI" id="CHEBI:57287"/>
        <dbReference type="ChEBI" id="CHEBI:58342"/>
        <dbReference type="ChEBI" id="CHEBI:64615"/>
        <dbReference type="EC" id="2.3.1.20"/>
    </reaction>
</comment>
<feature type="transmembrane region" description="Helical" evidence="7">
    <location>
        <begin position="248"/>
        <end position="266"/>
    </location>
</feature>
<evidence type="ECO:0000313" key="9">
    <source>
        <dbReference type="EMBL" id="UYV70632.1"/>
    </source>
</evidence>
<dbReference type="InterPro" id="IPR004255">
    <property type="entry name" value="O-acyltransferase_WSD1_N"/>
</dbReference>